<dbReference type="AlphaFoldDB" id="A0A8T0C413"/>
<protein>
    <submittedName>
        <fullName evidence="1">Uncharacterized protein</fullName>
    </submittedName>
</protein>
<dbReference type="Proteomes" id="UP000016480">
    <property type="component" value="Unassembled WGS sequence"/>
</dbReference>
<sequence>MRLKSNLYLSVQMAVLLILSQNFSKLTRSYKTNARLVVK</sequence>
<evidence type="ECO:0000313" key="1">
    <source>
        <dbReference type="EMBL" id="KAF7781951.1"/>
    </source>
</evidence>
<accession>A0A8T0C413</accession>
<comment type="caution">
    <text evidence="1">The sequence shown here is derived from an EMBL/GenBank/DDBJ whole genome shotgun (WGS) entry which is preliminary data.</text>
</comment>
<gene>
    <name evidence="1" type="ORF">PRUB_b1329</name>
</gene>
<dbReference type="EMBL" id="AHCD03000044">
    <property type="protein sequence ID" value="KAF7781951.1"/>
    <property type="molecule type" value="Genomic_DNA"/>
</dbReference>
<evidence type="ECO:0000313" key="2">
    <source>
        <dbReference type="Proteomes" id="UP000016480"/>
    </source>
</evidence>
<reference evidence="1 2" key="1">
    <citation type="journal article" date="2012" name="J. Bacteriol.">
        <title>Genome sequence of the cycloprodigiosin-producing bacterial strain Pseudoalteromonas rubra ATCC 29570(T).</title>
        <authorList>
            <person name="Xie B.B."/>
            <person name="Shu Y.L."/>
            <person name="Qin Q.L."/>
            <person name="Rong J.C."/>
            <person name="Zhang X.Y."/>
            <person name="Chen X.L."/>
            <person name="Zhou B.C."/>
            <person name="Zhang Y.Z."/>
        </authorList>
    </citation>
    <scope>NUCLEOTIDE SEQUENCE [LARGE SCALE GENOMIC DNA]</scope>
    <source>
        <strain evidence="1 2">DSM 6842</strain>
    </source>
</reference>
<proteinExistence type="predicted"/>
<name>A0A8T0C413_9GAMM</name>
<organism evidence="1 2">
    <name type="scientific">Pseudoalteromonas rubra</name>
    <dbReference type="NCBI Taxonomy" id="43658"/>
    <lineage>
        <taxon>Bacteria</taxon>
        <taxon>Pseudomonadati</taxon>
        <taxon>Pseudomonadota</taxon>
        <taxon>Gammaproteobacteria</taxon>
        <taxon>Alteromonadales</taxon>
        <taxon>Pseudoalteromonadaceae</taxon>
        <taxon>Pseudoalteromonas</taxon>
    </lineage>
</organism>